<dbReference type="PANTHER" id="PTHR30115:SF11">
    <property type="entry name" value="NITROGEN REGULATORY PROTEIN P-II HOMOLOG"/>
    <property type="match status" value="1"/>
</dbReference>
<reference evidence="2 3" key="1">
    <citation type="submission" date="2017-04" db="EMBL/GenBank/DDBJ databases">
        <authorList>
            <person name="Afonso C.L."/>
            <person name="Miller P.J."/>
            <person name="Scott M.A."/>
            <person name="Spackman E."/>
            <person name="Goraichik I."/>
            <person name="Dimitrov K.M."/>
            <person name="Suarez D.L."/>
            <person name="Swayne D.E."/>
        </authorList>
    </citation>
    <scope>NUCLEOTIDE SEQUENCE [LARGE SCALE GENOMIC DNA]</scope>
    <source>
        <strain evidence="2 3">DSM 12555</strain>
    </source>
</reference>
<dbReference type="SMART" id="SM00938">
    <property type="entry name" value="P-II"/>
    <property type="match status" value="1"/>
</dbReference>
<dbReference type="RefSeq" id="WP_084116185.1">
    <property type="nucleotide sequence ID" value="NZ_FWXH01000008.1"/>
</dbReference>
<dbReference type="Gene3D" id="3.30.70.120">
    <property type="match status" value="1"/>
</dbReference>
<dbReference type="InterPro" id="IPR011322">
    <property type="entry name" value="N-reg_PII-like_a/b"/>
</dbReference>
<dbReference type="AlphaFoldDB" id="A0A1W1XMK2"/>
<dbReference type="STRING" id="1121291.SAMN02745134_02359"/>
<name>A0A1W1XMK2_9CLOT</name>
<dbReference type="GO" id="GO:0005524">
    <property type="term" value="F:ATP binding"/>
    <property type="evidence" value="ECO:0007669"/>
    <property type="project" value="TreeGrafter"/>
</dbReference>
<comment type="similarity">
    <text evidence="1">Belongs to the P(II) protein family.</text>
</comment>
<dbReference type="SUPFAM" id="SSF54913">
    <property type="entry name" value="GlnB-like"/>
    <property type="match status" value="1"/>
</dbReference>
<protein>
    <submittedName>
        <fullName evidence="2">Nitrogen regulatory protein P-II family</fullName>
    </submittedName>
</protein>
<dbReference type="InterPro" id="IPR015867">
    <property type="entry name" value="N-reg_PII/ATP_PRibTrfase_C"/>
</dbReference>
<organism evidence="2 3">
    <name type="scientific">Clostridium acidisoli DSM 12555</name>
    <dbReference type="NCBI Taxonomy" id="1121291"/>
    <lineage>
        <taxon>Bacteria</taxon>
        <taxon>Bacillati</taxon>
        <taxon>Bacillota</taxon>
        <taxon>Clostridia</taxon>
        <taxon>Eubacteriales</taxon>
        <taxon>Clostridiaceae</taxon>
        <taxon>Clostridium</taxon>
    </lineage>
</organism>
<dbReference type="PROSITE" id="PS51343">
    <property type="entry name" value="PII_GLNB_DOM"/>
    <property type="match status" value="1"/>
</dbReference>
<dbReference type="GO" id="GO:0005829">
    <property type="term" value="C:cytosol"/>
    <property type="evidence" value="ECO:0007669"/>
    <property type="project" value="TreeGrafter"/>
</dbReference>
<dbReference type="PRINTS" id="PR00340">
    <property type="entry name" value="PIIGLNB"/>
</dbReference>
<accession>A0A1W1XMK2</accession>
<dbReference type="InterPro" id="IPR017918">
    <property type="entry name" value="N-reg_PII_CS"/>
</dbReference>
<dbReference type="InterPro" id="IPR002187">
    <property type="entry name" value="N-reg_PII"/>
</dbReference>
<evidence type="ECO:0000313" key="3">
    <source>
        <dbReference type="Proteomes" id="UP000192468"/>
    </source>
</evidence>
<dbReference type="PANTHER" id="PTHR30115">
    <property type="entry name" value="NITROGEN REGULATORY PROTEIN P-II"/>
    <property type="match status" value="1"/>
</dbReference>
<dbReference type="GO" id="GO:0030234">
    <property type="term" value="F:enzyme regulator activity"/>
    <property type="evidence" value="ECO:0007669"/>
    <property type="project" value="InterPro"/>
</dbReference>
<dbReference type="EMBL" id="FWXH01000008">
    <property type="protein sequence ID" value="SMC25102.1"/>
    <property type="molecule type" value="Genomic_DNA"/>
</dbReference>
<proteinExistence type="inferred from homology"/>
<dbReference type="GO" id="GO:0006808">
    <property type="term" value="P:regulation of nitrogen utilization"/>
    <property type="evidence" value="ECO:0007669"/>
    <property type="project" value="InterPro"/>
</dbReference>
<dbReference type="Pfam" id="PF00543">
    <property type="entry name" value="P-II"/>
    <property type="match status" value="1"/>
</dbReference>
<dbReference type="PROSITE" id="PS00638">
    <property type="entry name" value="PII_GLNB_CTER"/>
    <property type="match status" value="1"/>
</dbReference>
<dbReference type="OrthoDB" id="9802729at2"/>
<evidence type="ECO:0000313" key="2">
    <source>
        <dbReference type="EMBL" id="SMC25102.1"/>
    </source>
</evidence>
<dbReference type="Proteomes" id="UP000192468">
    <property type="component" value="Unassembled WGS sequence"/>
</dbReference>
<sequence length="128" mass="14394">MKEITAIIRMNMIGKTKEALLKSSFPSFTCRKVVGRGKKKVNYTMIDDDAVSNKVIENKNELEEISEVHRLISKRMITMLVNDEDVQEVVDLIIDVNRTSNPGDGKIFISPVTDVVRVRTGEVDAEAL</sequence>
<keyword evidence="3" id="KW-1185">Reference proteome</keyword>
<evidence type="ECO:0000256" key="1">
    <source>
        <dbReference type="RuleBase" id="RU003936"/>
    </source>
</evidence>
<gene>
    <name evidence="2" type="ORF">SAMN02745134_02359</name>
</gene>